<dbReference type="FunCoup" id="A3LYN7">
    <property type="interactions" value="970"/>
</dbReference>
<feature type="domain" description="BSD" evidence="2">
    <location>
        <begin position="173"/>
        <end position="225"/>
    </location>
</feature>
<dbReference type="InterPro" id="IPR035925">
    <property type="entry name" value="BSD_dom_sf"/>
</dbReference>
<dbReference type="GO" id="GO:0006289">
    <property type="term" value="P:nucleotide-excision repair"/>
    <property type="evidence" value="ECO:0007669"/>
    <property type="project" value="InterPro"/>
</dbReference>
<feature type="compositionally biased region" description="Polar residues" evidence="1">
    <location>
        <begin position="274"/>
        <end position="285"/>
    </location>
</feature>
<evidence type="ECO:0000256" key="1">
    <source>
        <dbReference type="SAM" id="MobiDB-lite"/>
    </source>
</evidence>
<dbReference type="OrthoDB" id="360521at2759"/>
<dbReference type="SMART" id="SM00751">
    <property type="entry name" value="BSD"/>
    <property type="match status" value="2"/>
</dbReference>
<reference evidence="3 4" key="1">
    <citation type="journal article" date="2007" name="Nat. Biotechnol.">
        <title>Genome sequence of the lignocellulose-bioconverting and xylose-fermenting yeast Pichia stipitis.</title>
        <authorList>
            <person name="Jeffries T.W."/>
            <person name="Grigoriev I.V."/>
            <person name="Grimwood J."/>
            <person name="Laplaza J.M."/>
            <person name="Aerts A."/>
            <person name="Salamov A."/>
            <person name="Schmutz J."/>
            <person name="Lindquist E."/>
            <person name="Dehal P."/>
            <person name="Shapiro H."/>
            <person name="Jin Y.S."/>
            <person name="Passoth V."/>
            <person name="Richardson P.M."/>
        </authorList>
    </citation>
    <scope>NUCLEOTIDE SEQUENCE [LARGE SCALE GENOMIC DNA]</scope>
    <source>
        <strain evidence="4">ATCC 58785 / CBS 6054 / NBRC 10063 / NRRL Y-11545</strain>
    </source>
</reference>
<organism evidence="3 4">
    <name type="scientific">Scheffersomyces stipitis (strain ATCC 58785 / CBS 6054 / NBRC 10063 / NRRL Y-11545)</name>
    <name type="common">Yeast</name>
    <name type="synonym">Pichia stipitis</name>
    <dbReference type="NCBI Taxonomy" id="322104"/>
    <lineage>
        <taxon>Eukaryota</taxon>
        <taxon>Fungi</taxon>
        <taxon>Dikarya</taxon>
        <taxon>Ascomycota</taxon>
        <taxon>Saccharomycotina</taxon>
        <taxon>Pichiomycetes</taxon>
        <taxon>Debaryomycetaceae</taxon>
        <taxon>Scheffersomyces</taxon>
    </lineage>
</organism>
<feature type="region of interest" description="Disordered" evidence="1">
    <location>
        <begin position="48"/>
        <end position="93"/>
    </location>
</feature>
<dbReference type="GO" id="GO:0000439">
    <property type="term" value="C:transcription factor TFIIH core complex"/>
    <property type="evidence" value="ECO:0007669"/>
    <property type="project" value="InterPro"/>
</dbReference>
<dbReference type="Pfam" id="PF03909">
    <property type="entry name" value="BSD"/>
    <property type="match status" value="1"/>
</dbReference>
<dbReference type="InterPro" id="IPR027079">
    <property type="entry name" value="Tfb1/GTF2H1"/>
</dbReference>
<dbReference type="AlphaFoldDB" id="A3LYN7"/>
<dbReference type="RefSeq" id="XP_001386234.2">
    <property type="nucleotide sequence ID" value="XM_001386197.1"/>
</dbReference>
<dbReference type="KEGG" id="pic:PICST_49623"/>
<dbReference type="InParanoid" id="A3LYN7"/>
<gene>
    <name evidence="3" type="primary">TFB1</name>
    <name evidence="3" type="ORF">PICST_49623</name>
</gene>
<name>A3LYN7_PICST</name>
<keyword evidence="4" id="KW-1185">Reference proteome</keyword>
<protein>
    <submittedName>
        <fullName evidence="3">RNA polymerase II transcription factor B 73 kDa subunit</fullName>
    </submittedName>
</protein>
<dbReference type="PANTHER" id="PTHR12856">
    <property type="entry name" value="TRANSCRIPTION INITIATION FACTOR IIH-RELATED"/>
    <property type="match status" value="1"/>
</dbReference>
<sequence length="617" mass="70067">MRLRLLYKNDGEDEKSLLLNFSNRPTMNNIKDALQTIVARSRTVIKDTPTPATTVSDGNETTPGAITPTSTPTPSSVGASSSASTNGAGSLSFNTPESLSDASLLRNFQLQQQYLKEDRNLRSIFTSSVIDNKLTPQLFWSTRLNQLRTYALTISQHRGPYNVLSTIKPVATSDNQVNVNVTRDTINEIFDTYPIIRRAFTELVPSKFSEGEFWSRFFNSKLFRRLRGDKINNSTNRGDVILDKYLYIDQTQKANEDKESATTSLDQTSKEPQSEQTSTAPSLQNPQIKVNKFLDLLGNEEDNSQKLGNRPDLTMRFEDDGIKKVNLGQENEMIVLMKNMNKLSSKMVEMSNAISTTQQSLTQPDEPDSLSQAEINEYQEELNLHDLNEVEESEFIRLSINSNLDAKSSLRRGSEAQMNHFTPDELSSFFSSNKFKPLVNLSDTYDSKNADIEKSSNEVTSLIKHNFRTFKLTTKDSHGVSYDDVKNLVDESLVQEIIRYNMTVVEFLSHFWKLFLNGNNPTQLKRLFASLKNCRNDLTALKERATKKFDEMELVKNNEKLREKIIRSLQSCLEPMEVSLDMACNEYVAAVRLAQKQQPQETESVEINDNGKRPLQQ</sequence>
<dbReference type="HOGENOM" id="CLU_019188_0_0_1"/>
<dbReference type="eggNOG" id="KOG2074">
    <property type="taxonomic scope" value="Eukaryota"/>
</dbReference>
<proteinExistence type="predicted"/>
<evidence type="ECO:0000313" key="3">
    <source>
        <dbReference type="EMBL" id="ABN68205.2"/>
    </source>
</evidence>
<dbReference type="Gene3D" id="2.30.29.30">
    <property type="entry name" value="Pleckstrin-homology domain (PH domain)/Phosphotyrosine-binding domain (PTB)"/>
    <property type="match status" value="1"/>
</dbReference>
<evidence type="ECO:0000259" key="2">
    <source>
        <dbReference type="PROSITE" id="PS50858"/>
    </source>
</evidence>
<evidence type="ECO:0000313" key="4">
    <source>
        <dbReference type="Proteomes" id="UP000002258"/>
    </source>
</evidence>
<dbReference type="OMA" id="NRPNFDM"/>
<dbReference type="EMBL" id="CP000501">
    <property type="protein sequence ID" value="ABN68205.2"/>
    <property type="molecule type" value="Genomic_DNA"/>
</dbReference>
<feature type="region of interest" description="Disordered" evidence="1">
    <location>
        <begin position="256"/>
        <end position="285"/>
    </location>
</feature>
<accession>A3LYN7</accession>
<dbReference type="SUPFAM" id="SSF140383">
    <property type="entry name" value="BSD domain-like"/>
    <property type="match status" value="2"/>
</dbReference>
<dbReference type="InterPro" id="IPR011993">
    <property type="entry name" value="PH-like_dom_sf"/>
</dbReference>
<dbReference type="PROSITE" id="PS50858">
    <property type="entry name" value="BSD"/>
    <property type="match status" value="2"/>
</dbReference>
<dbReference type="GO" id="GO:0006351">
    <property type="term" value="P:DNA-templated transcription"/>
    <property type="evidence" value="ECO:0007669"/>
    <property type="project" value="InterPro"/>
</dbReference>
<dbReference type="Proteomes" id="UP000002258">
    <property type="component" value="Chromosome 7"/>
</dbReference>
<dbReference type="SUPFAM" id="SSF50729">
    <property type="entry name" value="PH domain-like"/>
    <property type="match status" value="1"/>
</dbReference>
<dbReference type="Gene3D" id="1.10.3970.10">
    <property type="entry name" value="BSD domain"/>
    <property type="match status" value="1"/>
</dbReference>
<dbReference type="STRING" id="322104.A3LYN7"/>
<feature type="compositionally biased region" description="Low complexity" evidence="1">
    <location>
        <begin position="61"/>
        <end position="92"/>
    </location>
</feature>
<dbReference type="InterPro" id="IPR005607">
    <property type="entry name" value="BSD_dom"/>
</dbReference>
<feature type="domain" description="BSD" evidence="2">
    <location>
        <begin position="109"/>
        <end position="151"/>
    </location>
</feature>
<dbReference type="GeneID" id="4840596"/>
<feature type="compositionally biased region" description="Polar residues" evidence="1">
    <location>
        <begin position="50"/>
        <end position="60"/>
    </location>
</feature>